<dbReference type="EMBL" id="KN042430">
    <property type="protein sequence ID" value="KFH62896.1"/>
    <property type="molecule type" value="Genomic_DNA"/>
</dbReference>
<gene>
    <name evidence="4" type="ORF">MVEG_11420</name>
</gene>
<dbReference type="PANTHER" id="PTHR23048:SF0">
    <property type="entry name" value="CALMODULIN LIKE 3"/>
    <property type="match status" value="1"/>
</dbReference>
<keyword evidence="1" id="KW-0677">Repeat</keyword>
<dbReference type="Proteomes" id="UP000243308">
    <property type="component" value="Unassembled WGS sequence"/>
</dbReference>
<dbReference type="GO" id="GO:0120155">
    <property type="term" value="C:MIH complex"/>
    <property type="evidence" value="ECO:0007669"/>
    <property type="project" value="EnsemblFungi"/>
</dbReference>
<dbReference type="GO" id="GO:0042802">
    <property type="term" value="F:identical protein binding"/>
    <property type="evidence" value="ECO:0007669"/>
    <property type="project" value="EnsemblFungi"/>
</dbReference>
<sequence>MLEYREGFNLFDRKGNGTIDTESVGDLLRALGQNPTNAEVEQLTAQADPTGSRSIGFDTFLRILLRPDGFRPAGTYDEFVNGFKVFDKDGDGFISSGELRSVLTSLGEKLSDAEMDELLKGVTVDKTGRVNYEGKYFVRMISSS</sequence>
<dbReference type="PROSITE" id="PS00018">
    <property type="entry name" value="EF_HAND_1"/>
    <property type="match status" value="1"/>
</dbReference>
<evidence type="ECO:0000256" key="2">
    <source>
        <dbReference type="ARBA" id="ARBA00022837"/>
    </source>
</evidence>
<dbReference type="Gene3D" id="1.10.238.10">
    <property type="entry name" value="EF-hand"/>
    <property type="match status" value="2"/>
</dbReference>
<dbReference type="InterPro" id="IPR018247">
    <property type="entry name" value="EF_Hand_1_Ca_BS"/>
</dbReference>
<dbReference type="InterPro" id="IPR039508">
    <property type="entry name" value="KASH5_EF-hand-like_dom"/>
</dbReference>
<dbReference type="GO" id="GO:0031489">
    <property type="term" value="F:myosin V binding"/>
    <property type="evidence" value="ECO:0007669"/>
    <property type="project" value="EnsemblFungi"/>
</dbReference>
<dbReference type="PANTHER" id="PTHR23048">
    <property type="entry name" value="MYOSIN LIGHT CHAIN 1, 3"/>
    <property type="match status" value="1"/>
</dbReference>
<feature type="domain" description="EF-hand" evidence="3">
    <location>
        <begin position="74"/>
        <end position="109"/>
    </location>
</feature>
<dbReference type="GO" id="GO:0032038">
    <property type="term" value="F:myosin II heavy chain binding"/>
    <property type="evidence" value="ECO:0007669"/>
    <property type="project" value="EnsemblFungi"/>
</dbReference>
<dbReference type="OrthoDB" id="26525at2759"/>
<dbReference type="GO" id="GO:0031982">
    <property type="term" value="C:vesicle"/>
    <property type="evidence" value="ECO:0007669"/>
    <property type="project" value="EnsemblFungi"/>
</dbReference>
<dbReference type="GO" id="GO:0005934">
    <property type="term" value="C:cellular bud tip"/>
    <property type="evidence" value="ECO:0007669"/>
    <property type="project" value="EnsemblFungi"/>
</dbReference>
<evidence type="ECO:0000256" key="1">
    <source>
        <dbReference type="ARBA" id="ARBA00022737"/>
    </source>
</evidence>
<dbReference type="GO" id="GO:0006903">
    <property type="term" value="P:vesicle targeting"/>
    <property type="evidence" value="ECO:0007669"/>
    <property type="project" value="EnsemblFungi"/>
</dbReference>
<dbReference type="GO" id="GO:0005509">
    <property type="term" value="F:calcium ion binding"/>
    <property type="evidence" value="ECO:0007669"/>
    <property type="project" value="InterPro"/>
</dbReference>
<dbReference type="GO" id="GO:0000142">
    <property type="term" value="C:cellular bud neck contractile ring"/>
    <property type="evidence" value="ECO:0007669"/>
    <property type="project" value="EnsemblFungi"/>
</dbReference>
<dbReference type="SUPFAM" id="SSF47473">
    <property type="entry name" value="EF-hand"/>
    <property type="match status" value="1"/>
</dbReference>
<proteinExistence type="predicted"/>
<dbReference type="PROSITE" id="PS50222">
    <property type="entry name" value="EF_HAND_2"/>
    <property type="match status" value="2"/>
</dbReference>
<dbReference type="Pfam" id="PF13499">
    <property type="entry name" value="EF-hand_7"/>
    <property type="match status" value="1"/>
</dbReference>
<dbReference type="GO" id="GO:1903476">
    <property type="term" value="P:protein localization to cell division site involved in mitotic actomyosin contractile ring assembly"/>
    <property type="evidence" value="ECO:0007669"/>
    <property type="project" value="EnsemblFungi"/>
</dbReference>
<keyword evidence="2" id="KW-0106">Calcium</keyword>
<dbReference type="SMART" id="SM00054">
    <property type="entry name" value="EFh"/>
    <property type="match status" value="2"/>
</dbReference>
<evidence type="ECO:0000313" key="4">
    <source>
        <dbReference type="EMBL" id="KFH62896.1"/>
    </source>
</evidence>
<dbReference type="CDD" id="cd00051">
    <property type="entry name" value="EFh"/>
    <property type="match status" value="1"/>
</dbReference>
<dbReference type="FunFam" id="1.10.238.10:FF:000178">
    <property type="entry name" value="Calmodulin-2 A"/>
    <property type="match status" value="1"/>
</dbReference>
<dbReference type="GO" id="GO:0071341">
    <property type="term" value="C:medial cortical node"/>
    <property type="evidence" value="ECO:0007669"/>
    <property type="project" value="EnsemblFungi"/>
</dbReference>
<evidence type="ECO:0000313" key="5">
    <source>
        <dbReference type="Proteomes" id="UP000243308"/>
    </source>
</evidence>
<reference evidence="4 5" key="1">
    <citation type="submission" date="2011-02" db="EMBL/GenBank/DDBJ databases">
        <title>The Genome Sequence of Mortierella verticillata NRRL 6337.</title>
        <authorList>
            <consortium name="The Broad Institute Genome Sequencing Platform"/>
            <person name="Russ C."/>
            <person name="Cuomo C."/>
            <person name="Burger G."/>
            <person name="Gray M.W."/>
            <person name="Holland P.W.H."/>
            <person name="King N."/>
            <person name="Lang F.B.F."/>
            <person name="Roger A.J."/>
            <person name="Ruiz-Trillo I."/>
            <person name="Young S.K."/>
            <person name="Zeng Q."/>
            <person name="Gargeya S."/>
            <person name="Alvarado L."/>
            <person name="Berlin A."/>
            <person name="Chapman S.B."/>
            <person name="Chen Z."/>
            <person name="Freedman E."/>
            <person name="Gellesch M."/>
            <person name="Goldberg J."/>
            <person name="Griggs A."/>
            <person name="Gujja S."/>
            <person name="Heilman E."/>
            <person name="Heiman D."/>
            <person name="Howarth C."/>
            <person name="Mehta T."/>
            <person name="Neiman D."/>
            <person name="Pearson M."/>
            <person name="Roberts A."/>
            <person name="Saif S."/>
            <person name="Shea T."/>
            <person name="Shenoy N."/>
            <person name="Sisk P."/>
            <person name="Stolte C."/>
            <person name="Sykes S."/>
            <person name="White J."/>
            <person name="Yandava C."/>
            <person name="Haas B."/>
            <person name="Nusbaum C."/>
            <person name="Birren B."/>
        </authorList>
    </citation>
    <scope>NUCLEOTIDE SEQUENCE [LARGE SCALE GENOMIC DNA]</scope>
    <source>
        <strain evidence="4 5">NRRL 6337</strain>
    </source>
</reference>
<dbReference type="AlphaFoldDB" id="A0A086TLR9"/>
<accession>A0A086TLR9</accession>
<dbReference type="InterPro" id="IPR050230">
    <property type="entry name" value="CALM/Myosin/TropC-like"/>
</dbReference>
<protein>
    <submittedName>
        <fullName evidence="4">Myosin light chain 1</fullName>
    </submittedName>
</protein>
<evidence type="ECO:0000259" key="3">
    <source>
        <dbReference type="PROSITE" id="PS50222"/>
    </source>
</evidence>
<dbReference type="InterPro" id="IPR011992">
    <property type="entry name" value="EF-hand-dom_pair"/>
</dbReference>
<dbReference type="Pfam" id="PF14658">
    <property type="entry name" value="EF-hand_9"/>
    <property type="match status" value="1"/>
</dbReference>
<dbReference type="InterPro" id="IPR002048">
    <property type="entry name" value="EF_hand_dom"/>
</dbReference>
<feature type="domain" description="EF-hand" evidence="3">
    <location>
        <begin position="1"/>
        <end position="34"/>
    </location>
</feature>
<name>A0A086TLR9_9FUNG</name>
<organism evidence="4 5">
    <name type="scientific">Podila verticillata NRRL 6337</name>
    <dbReference type="NCBI Taxonomy" id="1069443"/>
    <lineage>
        <taxon>Eukaryota</taxon>
        <taxon>Fungi</taxon>
        <taxon>Fungi incertae sedis</taxon>
        <taxon>Mucoromycota</taxon>
        <taxon>Mortierellomycotina</taxon>
        <taxon>Mortierellomycetes</taxon>
        <taxon>Mortierellales</taxon>
        <taxon>Mortierellaceae</taxon>
        <taxon>Podila</taxon>
    </lineage>
</organism>
<keyword evidence="5" id="KW-1185">Reference proteome</keyword>
<dbReference type="GO" id="GO:0016460">
    <property type="term" value="C:myosin II complex"/>
    <property type="evidence" value="ECO:0007669"/>
    <property type="project" value="EnsemblFungi"/>
</dbReference>